<accession>A0A8H5M0S7</accession>
<dbReference type="Proteomes" id="UP000565441">
    <property type="component" value="Unassembled WGS sequence"/>
</dbReference>
<sequence>MPTHSSSTVDPRSEIEQREYPSALSANGRNRIRRPTHVMQSNPVRILLFSVRKLAAVTTDPCNLNRRTANTQQRSTARNLRNAIADVHALLEHGGI</sequence>
<organism evidence="2 3">
    <name type="scientific">Tricholomella constricta</name>
    <dbReference type="NCBI Taxonomy" id="117010"/>
    <lineage>
        <taxon>Eukaryota</taxon>
        <taxon>Fungi</taxon>
        <taxon>Dikarya</taxon>
        <taxon>Basidiomycota</taxon>
        <taxon>Agaricomycotina</taxon>
        <taxon>Agaricomycetes</taxon>
        <taxon>Agaricomycetidae</taxon>
        <taxon>Agaricales</taxon>
        <taxon>Tricholomatineae</taxon>
        <taxon>Lyophyllaceae</taxon>
        <taxon>Tricholomella</taxon>
    </lineage>
</organism>
<keyword evidence="3" id="KW-1185">Reference proteome</keyword>
<protein>
    <submittedName>
        <fullName evidence="2">Uncharacterized protein</fullName>
    </submittedName>
</protein>
<feature type="compositionally biased region" description="Polar residues" evidence="1">
    <location>
        <begin position="1"/>
        <end position="10"/>
    </location>
</feature>
<feature type="region of interest" description="Disordered" evidence="1">
    <location>
        <begin position="1"/>
        <end position="36"/>
    </location>
</feature>
<comment type="caution">
    <text evidence="2">The sequence shown here is derived from an EMBL/GenBank/DDBJ whole genome shotgun (WGS) entry which is preliminary data.</text>
</comment>
<dbReference type="EMBL" id="JAACJP010000027">
    <property type="protein sequence ID" value="KAF5376658.1"/>
    <property type="molecule type" value="Genomic_DNA"/>
</dbReference>
<gene>
    <name evidence="2" type="ORF">D9615_007834</name>
</gene>
<evidence type="ECO:0000256" key="1">
    <source>
        <dbReference type="SAM" id="MobiDB-lite"/>
    </source>
</evidence>
<evidence type="ECO:0000313" key="3">
    <source>
        <dbReference type="Proteomes" id="UP000565441"/>
    </source>
</evidence>
<proteinExistence type="predicted"/>
<dbReference type="AlphaFoldDB" id="A0A8H5M0S7"/>
<reference evidence="2 3" key="1">
    <citation type="journal article" date="2020" name="ISME J.">
        <title>Uncovering the hidden diversity of litter-decomposition mechanisms in mushroom-forming fungi.</title>
        <authorList>
            <person name="Floudas D."/>
            <person name="Bentzer J."/>
            <person name="Ahren D."/>
            <person name="Johansson T."/>
            <person name="Persson P."/>
            <person name="Tunlid A."/>
        </authorList>
    </citation>
    <scope>NUCLEOTIDE SEQUENCE [LARGE SCALE GENOMIC DNA]</scope>
    <source>
        <strain evidence="2 3">CBS 661.87</strain>
    </source>
</reference>
<name>A0A8H5M0S7_9AGAR</name>
<evidence type="ECO:0000313" key="2">
    <source>
        <dbReference type="EMBL" id="KAF5376658.1"/>
    </source>
</evidence>